<dbReference type="InterPro" id="IPR020999">
    <property type="entry name" value="Chitin_synth_reg_RCR"/>
</dbReference>
<gene>
    <name evidence="1" type="primary">SKDI02G1140</name>
    <name evidence="1" type="ORF">SKDI_02G1140</name>
</gene>
<evidence type="ECO:0000313" key="2">
    <source>
        <dbReference type="Proteomes" id="UP001162087"/>
    </source>
</evidence>
<dbReference type="EMBL" id="OX365897">
    <property type="protein sequence ID" value="CAI4055171.1"/>
    <property type="molecule type" value="Genomic_DNA"/>
</dbReference>
<name>A0AA35JCK3_SACK1</name>
<dbReference type="GO" id="GO:0016192">
    <property type="term" value="P:vesicle-mediated transport"/>
    <property type="evidence" value="ECO:0007669"/>
    <property type="project" value="TreeGrafter"/>
</dbReference>
<protein>
    <submittedName>
        <fullName evidence="1">Uncharacterized protein</fullName>
    </submittedName>
</protein>
<dbReference type="PANTHER" id="PTHR28187">
    <property type="entry name" value="PROTEIN RCR1-RELATED"/>
    <property type="match status" value="1"/>
</dbReference>
<proteinExistence type="predicted"/>
<dbReference type="PANTHER" id="PTHR28187:SF1">
    <property type="entry name" value="PROTEIN RCR1-RELATED"/>
    <property type="match status" value="1"/>
</dbReference>
<evidence type="ECO:0000313" key="1">
    <source>
        <dbReference type="EMBL" id="CAI4055171.1"/>
    </source>
</evidence>
<keyword evidence="2" id="KW-1185">Reference proteome</keyword>
<dbReference type="Proteomes" id="UP001162087">
    <property type="component" value="Chromosome 2"/>
</dbReference>
<dbReference type="OrthoDB" id="4088875at2759"/>
<accession>A0AA35JCK3</accession>
<dbReference type="Pfam" id="PF12273">
    <property type="entry name" value="RCR"/>
    <property type="match status" value="1"/>
</dbReference>
<organism evidence="1 2">
    <name type="scientific">Saccharomyces kudriavzevii (strain ATCC MYA-4449 / AS 2.2408 / CBS 8840 / NBRC 1802 / NCYC 2889)</name>
    <name type="common">Yeast</name>
    <dbReference type="NCBI Taxonomy" id="226230"/>
    <lineage>
        <taxon>Eukaryota</taxon>
        <taxon>Fungi</taxon>
        <taxon>Dikarya</taxon>
        <taxon>Ascomycota</taxon>
        <taxon>Saccharomycotina</taxon>
        <taxon>Saccharomycetes</taxon>
        <taxon>Saccharomycetales</taxon>
        <taxon>Saccharomycetaceae</taxon>
        <taxon>Saccharomyces</taxon>
    </lineage>
</organism>
<reference evidence="1" key="1">
    <citation type="submission" date="2022-10" db="EMBL/GenBank/DDBJ databases">
        <authorList>
            <person name="Byrne P K."/>
        </authorList>
    </citation>
    <scope>NUCLEOTIDE SEQUENCE</scope>
    <source>
        <strain evidence="1">IFO1802</strain>
    </source>
</reference>
<sequence length="213" mass="23805">MGLISYRDETVNLAKRADGNNTGKFVNSYYSYGSSSSWQSQRWILFVIVVAVVLLIVLYTFLVNRRRQRTGRAPIRGTAWLTPPSYGQSQQQYTGNVQQHTNDYVPEYTERANEHDLGYYDERGEFHPNDKAACLSSPPLVQECSSEFDSSLERPPAAVVHQTSPSDMVNDLTRPNIGQVPVAGNAAEQLEGFSEVNGTQEITPPERAKTNSK</sequence>